<reference evidence="2" key="1">
    <citation type="submission" date="2021-03" db="EMBL/GenBank/DDBJ databases">
        <authorList>
            <person name="Li Z."/>
            <person name="Yang C."/>
        </authorList>
    </citation>
    <scope>NUCLEOTIDE SEQUENCE</scope>
    <source>
        <strain evidence="2">Dzin_1.0</strain>
        <tissue evidence="2">Leaf</tissue>
    </source>
</reference>
<protein>
    <submittedName>
        <fullName evidence="2">Uncharacterized protein</fullName>
    </submittedName>
</protein>
<gene>
    <name evidence="2" type="ORF">J5N97_030198</name>
</gene>
<keyword evidence="1" id="KW-0472">Membrane</keyword>
<evidence type="ECO:0000313" key="3">
    <source>
        <dbReference type="Proteomes" id="UP001085076"/>
    </source>
</evidence>
<proteinExistence type="predicted"/>
<keyword evidence="1" id="KW-0812">Transmembrane</keyword>
<organism evidence="2 3">
    <name type="scientific">Dioscorea zingiberensis</name>
    <dbReference type="NCBI Taxonomy" id="325984"/>
    <lineage>
        <taxon>Eukaryota</taxon>
        <taxon>Viridiplantae</taxon>
        <taxon>Streptophyta</taxon>
        <taxon>Embryophyta</taxon>
        <taxon>Tracheophyta</taxon>
        <taxon>Spermatophyta</taxon>
        <taxon>Magnoliopsida</taxon>
        <taxon>Liliopsida</taxon>
        <taxon>Dioscoreales</taxon>
        <taxon>Dioscoreaceae</taxon>
        <taxon>Dioscorea</taxon>
    </lineage>
</organism>
<keyword evidence="3" id="KW-1185">Reference proteome</keyword>
<accession>A0A9D5H3U2</accession>
<evidence type="ECO:0000313" key="2">
    <source>
        <dbReference type="EMBL" id="KAJ0962370.1"/>
    </source>
</evidence>
<dbReference type="EMBL" id="JAGGNH010000010">
    <property type="protein sequence ID" value="KAJ0962370.1"/>
    <property type="molecule type" value="Genomic_DNA"/>
</dbReference>
<evidence type="ECO:0000256" key="1">
    <source>
        <dbReference type="SAM" id="Phobius"/>
    </source>
</evidence>
<sequence>MFPSSICIIGLPFEFLDAMLPTALLFAFVSISCYIEIKAESGAKVKAAKMNLDDVAKVIILRKFYILAVIQDCVLAIRSKDILCVLWQIKDVLCFSRLRMIQQATIKMMSRSYTQEQLTAALYSKVAESSSSNGKAR</sequence>
<keyword evidence="1" id="KW-1133">Transmembrane helix</keyword>
<dbReference type="Proteomes" id="UP001085076">
    <property type="component" value="Miscellaneous, Linkage group lg10"/>
</dbReference>
<feature type="transmembrane region" description="Helical" evidence="1">
    <location>
        <begin position="18"/>
        <end position="37"/>
    </location>
</feature>
<name>A0A9D5H3U2_9LILI</name>
<dbReference type="AlphaFoldDB" id="A0A9D5H3U2"/>
<reference evidence="2" key="2">
    <citation type="journal article" date="2022" name="Hortic Res">
        <title>The genome of Dioscorea zingiberensis sheds light on the biosynthesis, origin and evolution of the medicinally important diosgenin saponins.</title>
        <authorList>
            <person name="Li Y."/>
            <person name="Tan C."/>
            <person name="Li Z."/>
            <person name="Guo J."/>
            <person name="Li S."/>
            <person name="Chen X."/>
            <person name="Wang C."/>
            <person name="Dai X."/>
            <person name="Yang H."/>
            <person name="Song W."/>
            <person name="Hou L."/>
            <person name="Xu J."/>
            <person name="Tong Z."/>
            <person name="Xu A."/>
            <person name="Yuan X."/>
            <person name="Wang W."/>
            <person name="Yang Q."/>
            <person name="Chen L."/>
            <person name="Sun Z."/>
            <person name="Wang K."/>
            <person name="Pan B."/>
            <person name="Chen J."/>
            <person name="Bao Y."/>
            <person name="Liu F."/>
            <person name="Qi X."/>
            <person name="Gang D.R."/>
            <person name="Wen J."/>
            <person name="Li J."/>
        </authorList>
    </citation>
    <scope>NUCLEOTIDE SEQUENCE</scope>
    <source>
        <strain evidence="2">Dzin_1.0</strain>
    </source>
</reference>
<comment type="caution">
    <text evidence="2">The sequence shown here is derived from an EMBL/GenBank/DDBJ whole genome shotgun (WGS) entry which is preliminary data.</text>
</comment>